<dbReference type="Proteomes" id="UP000321723">
    <property type="component" value="Unassembled WGS sequence"/>
</dbReference>
<organism evidence="3 4">
    <name type="scientific">Cellulomonas hominis</name>
    <dbReference type="NCBI Taxonomy" id="156981"/>
    <lineage>
        <taxon>Bacteria</taxon>
        <taxon>Bacillati</taxon>
        <taxon>Actinomycetota</taxon>
        <taxon>Actinomycetes</taxon>
        <taxon>Micrococcales</taxon>
        <taxon>Cellulomonadaceae</taxon>
        <taxon>Cellulomonas</taxon>
    </lineage>
</organism>
<protein>
    <recommendedName>
        <fullName evidence="2">Helix-turn-helix domain-containing protein</fullName>
    </recommendedName>
</protein>
<feature type="region of interest" description="Disordered" evidence="1">
    <location>
        <begin position="71"/>
        <end position="93"/>
    </location>
</feature>
<dbReference type="InterPro" id="IPR009061">
    <property type="entry name" value="DNA-bd_dom_put_sf"/>
</dbReference>
<sequence>MRVHELAWALGISSRDLVARLRAEGEWVSSHLSSVPAPVVRRYRPQAALADRARDVTAPPTAPATRVVATEPTARAAPTEWRRGPHRRGPRPQTLREYRRYGDEYDDIYDTLRYQDRLTTRDVADLLGVTAATVRQWVRRGYLAPVAKQGPSHVFAAVDVRRAHQLISERHRGTGIPSPDPWHARTLRPIDQVPGRYHDNLVTTPDAAVLADVSPATIRSWIHRGHLTPIRIEGNSRVLLRVGDLMRVARERRLPRRRPQAWVRTPT</sequence>
<accession>A0A511FEG1</accession>
<feature type="domain" description="Helix-turn-helix" evidence="2">
    <location>
        <begin position="201"/>
        <end position="253"/>
    </location>
</feature>
<dbReference type="Gene3D" id="1.10.10.2480">
    <property type="match status" value="1"/>
</dbReference>
<evidence type="ECO:0000313" key="4">
    <source>
        <dbReference type="Proteomes" id="UP000321723"/>
    </source>
</evidence>
<dbReference type="EMBL" id="BJVQ01000042">
    <property type="protein sequence ID" value="GEL47625.1"/>
    <property type="molecule type" value="Genomic_DNA"/>
</dbReference>
<dbReference type="AlphaFoldDB" id="A0A511FEG1"/>
<dbReference type="InterPro" id="IPR041657">
    <property type="entry name" value="HTH_17"/>
</dbReference>
<evidence type="ECO:0000259" key="2">
    <source>
        <dbReference type="Pfam" id="PF12728"/>
    </source>
</evidence>
<proteinExistence type="predicted"/>
<evidence type="ECO:0000256" key="1">
    <source>
        <dbReference type="SAM" id="MobiDB-lite"/>
    </source>
</evidence>
<dbReference type="SUPFAM" id="SSF46955">
    <property type="entry name" value="Putative DNA-binding domain"/>
    <property type="match status" value="2"/>
</dbReference>
<dbReference type="OrthoDB" id="9811804at2"/>
<evidence type="ECO:0000313" key="3">
    <source>
        <dbReference type="EMBL" id="GEL47625.1"/>
    </source>
</evidence>
<dbReference type="RefSeq" id="WP_146838884.1">
    <property type="nucleotide sequence ID" value="NZ_BJVQ01000042.1"/>
</dbReference>
<keyword evidence="4" id="KW-1185">Reference proteome</keyword>
<feature type="domain" description="Helix-turn-helix" evidence="2">
    <location>
        <begin position="118"/>
        <end position="161"/>
    </location>
</feature>
<dbReference type="Gene3D" id="1.10.1660.10">
    <property type="match status" value="1"/>
</dbReference>
<dbReference type="Pfam" id="PF12728">
    <property type="entry name" value="HTH_17"/>
    <property type="match status" value="2"/>
</dbReference>
<comment type="caution">
    <text evidence="3">The sequence shown here is derived from an EMBL/GenBank/DDBJ whole genome shotgun (WGS) entry which is preliminary data.</text>
</comment>
<reference evidence="3 4" key="1">
    <citation type="submission" date="2019-07" db="EMBL/GenBank/DDBJ databases">
        <title>Whole genome shotgun sequence of Cellulomonas hominis NBRC 16055.</title>
        <authorList>
            <person name="Hosoyama A."/>
            <person name="Uohara A."/>
            <person name="Ohji S."/>
            <person name="Ichikawa N."/>
        </authorList>
    </citation>
    <scope>NUCLEOTIDE SEQUENCE [LARGE SCALE GENOMIC DNA]</scope>
    <source>
        <strain evidence="3 4">NBRC 16055</strain>
    </source>
</reference>
<name>A0A511FEG1_9CELL</name>
<gene>
    <name evidence="3" type="ORF">CHO01_27410</name>
</gene>